<evidence type="ECO:0000259" key="3">
    <source>
        <dbReference type="Pfam" id="PF06722"/>
    </source>
</evidence>
<keyword evidence="1" id="KW-0328">Glycosyltransferase</keyword>
<reference evidence="4 5" key="1">
    <citation type="journal article" date="2019" name="Int. J. Syst. Evol. Microbiol.">
        <title>The Global Catalogue of Microorganisms (GCM) 10K type strain sequencing project: providing services to taxonomists for standard genome sequencing and annotation.</title>
        <authorList>
            <consortium name="The Broad Institute Genomics Platform"/>
            <consortium name="The Broad Institute Genome Sequencing Center for Infectious Disease"/>
            <person name="Wu L."/>
            <person name="Ma J."/>
        </authorList>
    </citation>
    <scope>NUCLEOTIDE SEQUENCE [LARGE SCALE GENOMIC DNA]</scope>
    <source>
        <strain evidence="4 5">JCM 14901</strain>
    </source>
</reference>
<dbReference type="SUPFAM" id="SSF53756">
    <property type="entry name" value="UDP-Glycosyltransferase/glycogen phosphorylase"/>
    <property type="match status" value="1"/>
</dbReference>
<dbReference type="CDD" id="cd03784">
    <property type="entry name" value="GT1_Gtf-like"/>
    <property type="match status" value="1"/>
</dbReference>
<gene>
    <name evidence="4" type="ORF">GCM10009776_35070</name>
</gene>
<dbReference type="Gene3D" id="3.40.50.2000">
    <property type="entry name" value="Glycogen Phosphorylase B"/>
    <property type="match status" value="2"/>
</dbReference>
<organism evidence="4 5">
    <name type="scientific">Microbacterium deminutum</name>
    <dbReference type="NCBI Taxonomy" id="344164"/>
    <lineage>
        <taxon>Bacteria</taxon>
        <taxon>Bacillati</taxon>
        <taxon>Actinomycetota</taxon>
        <taxon>Actinomycetes</taxon>
        <taxon>Micrococcales</taxon>
        <taxon>Microbacteriaceae</taxon>
        <taxon>Microbacterium</taxon>
    </lineage>
</organism>
<comment type="caution">
    <text evidence="4">The sequence shown here is derived from an EMBL/GenBank/DDBJ whole genome shotgun (WGS) entry which is preliminary data.</text>
</comment>
<dbReference type="InterPro" id="IPR050271">
    <property type="entry name" value="UDP-glycosyltransferase"/>
</dbReference>
<dbReference type="EMBL" id="BAAAOG010000011">
    <property type="protein sequence ID" value="GAA1968962.1"/>
    <property type="molecule type" value="Genomic_DNA"/>
</dbReference>
<dbReference type="InterPro" id="IPR002213">
    <property type="entry name" value="UDP_glucos_trans"/>
</dbReference>
<keyword evidence="5" id="KW-1185">Reference proteome</keyword>
<dbReference type="Proteomes" id="UP001499933">
    <property type="component" value="Unassembled WGS sequence"/>
</dbReference>
<dbReference type="InterPro" id="IPR010610">
    <property type="entry name" value="EryCIII-like_C"/>
</dbReference>
<proteinExistence type="predicted"/>
<dbReference type="PANTHER" id="PTHR48043:SF145">
    <property type="entry name" value="FI06409P-RELATED"/>
    <property type="match status" value="1"/>
</dbReference>
<evidence type="ECO:0000313" key="5">
    <source>
        <dbReference type="Proteomes" id="UP001499933"/>
    </source>
</evidence>
<dbReference type="Pfam" id="PF06722">
    <property type="entry name" value="EryCIII-like_C"/>
    <property type="match status" value="1"/>
</dbReference>
<accession>A0ABN2RHN1</accession>
<evidence type="ECO:0000313" key="4">
    <source>
        <dbReference type="EMBL" id="GAA1968962.1"/>
    </source>
</evidence>
<dbReference type="PANTHER" id="PTHR48043">
    <property type="entry name" value="EG:EG0003.4 PROTEIN-RELATED"/>
    <property type="match status" value="1"/>
</dbReference>
<feature type="domain" description="Erythromycin biosynthesis protein CIII-like C-terminal" evidence="3">
    <location>
        <begin position="339"/>
        <end position="461"/>
    </location>
</feature>
<evidence type="ECO:0000256" key="1">
    <source>
        <dbReference type="ARBA" id="ARBA00022676"/>
    </source>
</evidence>
<protein>
    <submittedName>
        <fullName evidence="4">Glycosyltransferase</fullName>
    </submittedName>
</protein>
<sequence length="470" mass="49921">MKTDIAAPPRESQTCCAMRISEGMVMVDEGLMASAVCPIRRASPFMADQLGRHGARFLLAMIDGGGTVPPAIGLATELVRRGHAVHLLADPTIEASARSAGCGFSPWRDAPHFDSRAEQTAMIAAMEGRNPLRAFRAVKDFAGKEMTRRYAEDVVATVREFPVDAVLADGLPGILIGAQSTGLPTAALLAQTYLRPTPGLPLMGTGWSPGPGVLRRARDSVAPKTASWLLDLTLPRLNVVVAGYGQPPLRDVFELFDRCMKVLVMTSPSFDFVAPRLPANVRYVGPQLDDPGWAAVEWHSRGPDPLVLVATSSIFQHQVDLLQRIARAVGQLPVRGLITTGTAVNPDEIAAPPNVEVVQAAPHSRILPEASAVITHAGHGTLIKALAAGVPLVCIPMGRDQKDNTVRALRHGAGVRLSAKSTPDKIAAAVADILDNPHYTAAARRFAHILAQEAATTPSAADEAEAMLRS</sequence>
<evidence type="ECO:0000256" key="2">
    <source>
        <dbReference type="ARBA" id="ARBA00022679"/>
    </source>
</evidence>
<name>A0ABN2RHN1_9MICO</name>
<keyword evidence="2" id="KW-0808">Transferase</keyword>